<reference evidence="2" key="1">
    <citation type="submission" date="2022-06" db="EMBL/GenBank/DDBJ databases">
        <title>Isolation of gut microbiota from human fecal samples.</title>
        <authorList>
            <person name="Pamer E.G."/>
            <person name="Barat B."/>
            <person name="Waligurski E."/>
            <person name="Medina S."/>
            <person name="Paddock L."/>
            <person name="Mostad J."/>
        </authorList>
    </citation>
    <scope>NUCLEOTIDE SEQUENCE</scope>
    <source>
        <strain evidence="2">DFI.5.57</strain>
    </source>
</reference>
<organism evidence="2 3">
    <name type="scientific">Ruminococcus bicirculans</name>
    <name type="common">ex Wegman et al. 2014</name>
    <dbReference type="NCBI Taxonomy" id="1160721"/>
    <lineage>
        <taxon>Bacteria</taxon>
        <taxon>Bacillati</taxon>
        <taxon>Bacillota</taxon>
        <taxon>Clostridia</taxon>
        <taxon>Eubacteriales</taxon>
        <taxon>Oscillospiraceae</taxon>
        <taxon>Ruminococcus</taxon>
    </lineage>
</organism>
<sequence length="481" mass="54427">MISISWGEPRPLRQRTDAIPFPLDALPPVLRDMAGAISVTTSTDVGMAGTAMLSAVGYCFTGLYRLAGKADHTEPPVLYSIIIAQPSERKSPVMHFIKAPFDSFESKYNKDHREEMYKAQQDVKAIEARVKAMEKEDEPDTAAIAKLRVQADNIRNTTPIRIAVDDITPESLVIELSENASLLMNSDEAGILSNFNGKYNGGIPNLDLLLKSWNGEKYICNRVIRGRTEIPRPYLSVALAGQPYIWDNMMNDTAFRSSGLIARFVPCFAKSDVEKRRYDTAPISKEVRERYHDFIHQLLKGKKDWGSEETILHLSRHSSEEYIEYCNNYIEQEIKQSMCCCQDWGGKFHGLILRIACILHCADCCSRGIEPSEESVNHDTLLRSFNLAHYYRYQAIYGFSVNAPDGNIVKAEKIIQMFKTKEIKQGLKSELYHSCRCNLFPTAKDFYSALDTLAEYGYVAYEDVTAANNKKAQMVYVNPNI</sequence>
<evidence type="ECO:0000313" key="3">
    <source>
        <dbReference type="Proteomes" id="UP001206236"/>
    </source>
</evidence>
<name>A0AAW5KEW1_9FIRM</name>
<accession>A0AAW5KEW1</accession>
<proteinExistence type="predicted"/>
<evidence type="ECO:0000313" key="2">
    <source>
        <dbReference type="EMBL" id="MCQ5152005.1"/>
    </source>
</evidence>
<dbReference type="RefSeq" id="WP_256321474.1">
    <property type="nucleotide sequence ID" value="NZ_JANGCN010000002.1"/>
</dbReference>
<protein>
    <submittedName>
        <fullName evidence="2">YfjI family protein</fullName>
    </submittedName>
</protein>
<dbReference type="Proteomes" id="UP001206236">
    <property type="component" value="Unassembled WGS sequence"/>
</dbReference>
<feature type="coiled-coil region" evidence="1">
    <location>
        <begin position="109"/>
        <end position="136"/>
    </location>
</feature>
<gene>
    <name evidence="2" type="ORF">NE632_01665</name>
</gene>
<dbReference type="AlphaFoldDB" id="A0AAW5KEW1"/>
<dbReference type="Pfam" id="PF13148">
    <property type="entry name" value="DUF3987"/>
    <property type="match status" value="1"/>
</dbReference>
<keyword evidence="1" id="KW-0175">Coiled coil</keyword>
<dbReference type="EMBL" id="JANGCN010000002">
    <property type="protein sequence ID" value="MCQ5152005.1"/>
    <property type="molecule type" value="Genomic_DNA"/>
</dbReference>
<comment type="caution">
    <text evidence="2">The sequence shown here is derived from an EMBL/GenBank/DDBJ whole genome shotgun (WGS) entry which is preliminary data.</text>
</comment>
<dbReference type="InterPro" id="IPR025048">
    <property type="entry name" value="DUF3987"/>
</dbReference>
<evidence type="ECO:0000256" key="1">
    <source>
        <dbReference type="SAM" id="Coils"/>
    </source>
</evidence>